<dbReference type="RefSeq" id="WP_338411904.1">
    <property type="nucleotide sequence ID" value="NZ_CP093310.2"/>
</dbReference>
<dbReference type="SUPFAM" id="SSF47413">
    <property type="entry name" value="lambda repressor-like DNA-binding domains"/>
    <property type="match status" value="1"/>
</dbReference>
<dbReference type="AlphaFoldDB" id="A0AAU6PTK7"/>
<accession>A0AAU6PTK7</accession>
<gene>
    <name evidence="1" type="ORF">MN210_18510</name>
</gene>
<dbReference type="InterPro" id="IPR010982">
    <property type="entry name" value="Lambda_DNA-bd_dom_sf"/>
</dbReference>
<dbReference type="EMBL" id="CP093310">
    <property type="protein sequence ID" value="WXX23725.1"/>
    <property type="molecule type" value="Genomic_DNA"/>
</dbReference>
<reference evidence="1" key="1">
    <citation type="submission" date="2024-03" db="EMBL/GenBank/DDBJ databases">
        <title>Psychrobacter raelis sp. nov. isolated from a dog with peritonitis.</title>
        <authorList>
            <person name="Schiavone A."/>
            <person name="Manzulli V."/>
            <person name="Camarda A."/>
            <person name="Cafiero M.A."/>
            <person name="Vasco I."/>
            <person name="Marino L."/>
            <person name="Pennuzzi G."/>
            <person name="Serrecchia L."/>
            <person name="Galante D."/>
            <person name="Pugliese N."/>
        </authorList>
    </citation>
    <scope>NUCLEOTIDE SEQUENCE</scope>
    <source>
        <strain evidence="1">PraFG1</strain>
    </source>
</reference>
<evidence type="ECO:0000313" key="2">
    <source>
        <dbReference type="Proteomes" id="UP000829560"/>
    </source>
</evidence>
<evidence type="ECO:0008006" key="3">
    <source>
        <dbReference type="Google" id="ProtNLM"/>
    </source>
</evidence>
<dbReference type="Proteomes" id="UP000829560">
    <property type="component" value="Chromosome"/>
</dbReference>
<dbReference type="KEGG" id="prae:MN210_18510"/>
<evidence type="ECO:0000313" key="1">
    <source>
        <dbReference type="EMBL" id="WXX23725.1"/>
    </source>
</evidence>
<protein>
    <recommendedName>
        <fullName evidence="3">XRE family transcriptional regulator</fullName>
    </recommendedName>
</protein>
<dbReference type="GO" id="GO:0003677">
    <property type="term" value="F:DNA binding"/>
    <property type="evidence" value="ECO:0007669"/>
    <property type="project" value="InterPro"/>
</dbReference>
<sequence length="114" mass="12385">MCHTPIHLLSDPTRGIARNNYAFLLQRLTDKTQCATAAATGVSTAKISRLVGSEDKQGDLELFAIMCAFLGIKLVDIDAVFCDRDMAQAMATMLRTSVNSPDFIDIIFSGGDKK</sequence>
<name>A0AAU6PTK7_9GAMM</name>
<proteinExistence type="predicted"/>
<organism evidence="1 2">
    <name type="scientific">Psychrobacter raelei</name>
    <dbReference type="NCBI Taxonomy" id="2565531"/>
    <lineage>
        <taxon>Bacteria</taxon>
        <taxon>Pseudomonadati</taxon>
        <taxon>Pseudomonadota</taxon>
        <taxon>Gammaproteobacteria</taxon>
        <taxon>Moraxellales</taxon>
        <taxon>Moraxellaceae</taxon>
        <taxon>Psychrobacter</taxon>
    </lineage>
</organism>
<keyword evidence="2" id="KW-1185">Reference proteome</keyword>
<dbReference type="Gene3D" id="1.10.260.40">
    <property type="entry name" value="lambda repressor-like DNA-binding domains"/>
    <property type="match status" value="1"/>
</dbReference>